<keyword evidence="1" id="KW-0472">Membrane</keyword>
<keyword evidence="1" id="KW-0812">Transmembrane</keyword>
<feature type="transmembrane region" description="Helical" evidence="1">
    <location>
        <begin position="38"/>
        <end position="55"/>
    </location>
</feature>
<dbReference type="AlphaFoldDB" id="A0AAV5R752"/>
<accession>A0AAV5R752</accession>
<keyword evidence="3" id="KW-1185">Reference proteome</keyword>
<dbReference type="EMBL" id="BTGB01000005">
    <property type="protein sequence ID" value="GMM47309.1"/>
    <property type="molecule type" value="Genomic_DNA"/>
</dbReference>
<evidence type="ECO:0000313" key="3">
    <source>
        <dbReference type="Proteomes" id="UP001378960"/>
    </source>
</evidence>
<reference evidence="2 3" key="1">
    <citation type="journal article" date="2023" name="Elife">
        <title>Identification of key yeast species and microbe-microbe interactions impacting larval growth of Drosophila in the wild.</title>
        <authorList>
            <person name="Mure A."/>
            <person name="Sugiura Y."/>
            <person name="Maeda R."/>
            <person name="Honda K."/>
            <person name="Sakurai N."/>
            <person name="Takahashi Y."/>
            <person name="Watada M."/>
            <person name="Katoh T."/>
            <person name="Gotoh A."/>
            <person name="Gotoh Y."/>
            <person name="Taniguchi I."/>
            <person name="Nakamura K."/>
            <person name="Hayashi T."/>
            <person name="Katayama T."/>
            <person name="Uemura T."/>
            <person name="Hattori Y."/>
        </authorList>
    </citation>
    <scope>NUCLEOTIDE SEQUENCE [LARGE SCALE GENOMIC DNA]</scope>
    <source>
        <strain evidence="2 3">PK-24</strain>
    </source>
</reference>
<protein>
    <submittedName>
        <fullName evidence="2">Uncharacterized protein</fullName>
    </submittedName>
</protein>
<evidence type="ECO:0000313" key="2">
    <source>
        <dbReference type="EMBL" id="GMM47309.1"/>
    </source>
</evidence>
<feature type="transmembrane region" description="Helical" evidence="1">
    <location>
        <begin position="100"/>
        <end position="119"/>
    </location>
</feature>
<dbReference type="Proteomes" id="UP001378960">
    <property type="component" value="Unassembled WGS sequence"/>
</dbReference>
<name>A0AAV5R752_PICKL</name>
<feature type="transmembrane region" description="Helical" evidence="1">
    <location>
        <begin position="12"/>
        <end position="32"/>
    </location>
</feature>
<proteinExistence type="predicted"/>
<evidence type="ECO:0000256" key="1">
    <source>
        <dbReference type="SAM" id="Phobius"/>
    </source>
</evidence>
<keyword evidence="1" id="KW-1133">Transmembrane helix</keyword>
<sequence length="129" mass="15485">MTLSRTSMDQTLLSQLYYFIFSYIPIILYANFNINSNLPYYSLMFWWSVFIIGLNNDGLVDYLKIIYSMNYDWTDIFKLTVSNLITLIIGWRFTPKNHKLKNFLVILLFCIMVYTINHFDKFINYFSSS</sequence>
<gene>
    <name evidence="2" type="ORF">DAPK24_038840</name>
</gene>
<comment type="caution">
    <text evidence="2">The sequence shown here is derived from an EMBL/GenBank/DDBJ whole genome shotgun (WGS) entry which is preliminary data.</text>
</comment>
<organism evidence="2 3">
    <name type="scientific">Pichia kluyveri</name>
    <name type="common">Yeast</name>
    <dbReference type="NCBI Taxonomy" id="36015"/>
    <lineage>
        <taxon>Eukaryota</taxon>
        <taxon>Fungi</taxon>
        <taxon>Dikarya</taxon>
        <taxon>Ascomycota</taxon>
        <taxon>Saccharomycotina</taxon>
        <taxon>Pichiomycetes</taxon>
        <taxon>Pichiales</taxon>
        <taxon>Pichiaceae</taxon>
        <taxon>Pichia</taxon>
    </lineage>
</organism>